<feature type="transmembrane region" description="Helical" evidence="1">
    <location>
        <begin position="61"/>
        <end position="79"/>
    </location>
</feature>
<evidence type="ECO:0000313" key="3">
    <source>
        <dbReference type="Proteomes" id="UP000288227"/>
    </source>
</evidence>
<sequence>MTKVVAPVMSMEDESIILYVLIGAAFMDASIVAVLSRILLAKSIAKASLGERMDDYVKVSLVRAAILLSGSLMLTLTIYLFNWEWLLMVYCIYLLFFLLFWPSRHRLCADLKLKPSERDVIHGL</sequence>
<feature type="transmembrane region" description="Helical" evidence="1">
    <location>
        <begin position="85"/>
        <end position="102"/>
    </location>
</feature>
<dbReference type="Proteomes" id="UP000288227">
    <property type="component" value="Unassembled WGS sequence"/>
</dbReference>
<proteinExistence type="predicted"/>
<evidence type="ECO:0000256" key="1">
    <source>
        <dbReference type="SAM" id="Phobius"/>
    </source>
</evidence>
<dbReference type="EMBL" id="BHXQ01000006">
    <property type="protein sequence ID" value="GCC53040.1"/>
    <property type="molecule type" value="Genomic_DNA"/>
</dbReference>
<gene>
    <name evidence="2" type="ORF">SanaruYs_32810</name>
</gene>
<feature type="transmembrane region" description="Helical" evidence="1">
    <location>
        <begin position="16"/>
        <end position="40"/>
    </location>
</feature>
<protein>
    <submittedName>
        <fullName evidence="2">Uncharacterized protein</fullName>
    </submittedName>
</protein>
<keyword evidence="1" id="KW-0812">Transmembrane</keyword>
<keyword evidence="1" id="KW-0472">Membrane</keyword>
<comment type="caution">
    <text evidence="2">The sequence shown here is derived from an EMBL/GenBank/DDBJ whole genome shotgun (WGS) entry which is preliminary data.</text>
</comment>
<keyword evidence="1" id="KW-1133">Transmembrane helix</keyword>
<evidence type="ECO:0000313" key="2">
    <source>
        <dbReference type="EMBL" id="GCC53040.1"/>
    </source>
</evidence>
<reference evidence="2 3" key="1">
    <citation type="submission" date="2018-11" db="EMBL/GenBank/DDBJ databases">
        <title>Chryseotalea sanarue gen. nov., sp., nov., a member of the family Cytophagaceae, isolated from a brackish lake in Hamamatsu Japan.</title>
        <authorList>
            <person name="Maejima Y."/>
            <person name="Iino T."/>
            <person name="Muraguchi Y."/>
            <person name="Fukuda K."/>
            <person name="Ohkuma M."/>
            <person name="Moriuchi R."/>
            <person name="Dohra H."/>
            <person name="Kimbara K."/>
            <person name="Shintani M."/>
        </authorList>
    </citation>
    <scope>NUCLEOTIDE SEQUENCE [LARGE SCALE GENOMIC DNA]</scope>
    <source>
        <strain evidence="2 3">Ys</strain>
    </source>
</reference>
<keyword evidence="3" id="KW-1185">Reference proteome</keyword>
<name>A0A401UDU2_9BACT</name>
<organism evidence="2 3">
    <name type="scientific">Chryseotalea sanaruensis</name>
    <dbReference type="NCBI Taxonomy" id="2482724"/>
    <lineage>
        <taxon>Bacteria</taxon>
        <taxon>Pseudomonadati</taxon>
        <taxon>Bacteroidota</taxon>
        <taxon>Cytophagia</taxon>
        <taxon>Cytophagales</taxon>
        <taxon>Chryseotaleaceae</taxon>
        <taxon>Chryseotalea</taxon>
    </lineage>
</organism>
<dbReference type="AlphaFoldDB" id="A0A401UDU2"/>
<accession>A0A401UDU2</accession>